<sequence>MHTTSCDRKHDVYDASCPCRQVLDLLANKWSALALGALEDGPRRFGALRDRLDGVSPKVLTATLRRLEDQGLIDRTVFPSVPLHVEYSLTALGKDACAPLAALRAWVVDNIERFPTAAVSAGDGR</sequence>
<dbReference type="Gene3D" id="1.10.10.10">
    <property type="entry name" value="Winged helix-like DNA-binding domain superfamily/Winged helix DNA-binding domain"/>
    <property type="match status" value="1"/>
</dbReference>
<dbReference type="Pfam" id="PF01638">
    <property type="entry name" value="HxlR"/>
    <property type="match status" value="1"/>
</dbReference>
<dbReference type="RefSeq" id="WP_267563290.1">
    <property type="nucleotide sequence ID" value="NZ_JAPNTZ010000005.1"/>
</dbReference>
<keyword evidence="1" id="KW-0805">Transcription regulation</keyword>
<evidence type="ECO:0000256" key="1">
    <source>
        <dbReference type="ARBA" id="ARBA00023015"/>
    </source>
</evidence>
<proteinExistence type="predicted"/>
<dbReference type="PANTHER" id="PTHR33204">
    <property type="entry name" value="TRANSCRIPTIONAL REGULATOR, MARR FAMILY"/>
    <property type="match status" value="1"/>
</dbReference>
<evidence type="ECO:0000313" key="5">
    <source>
        <dbReference type="EMBL" id="MCY1139178.1"/>
    </source>
</evidence>
<comment type="caution">
    <text evidence="5">The sequence shown here is derived from an EMBL/GenBank/DDBJ whole genome shotgun (WGS) entry which is preliminary data.</text>
</comment>
<accession>A0ABT4AY60</accession>
<evidence type="ECO:0000313" key="6">
    <source>
        <dbReference type="Proteomes" id="UP001151002"/>
    </source>
</evidence>
<reference evidence="5" key="1">
    <citation type="submission" date="2022-11" db="EMBL/GenBank/DDBJ databases">
        <authorList>
            <person name="Somphong A."/>
            <person name="Phongsopitanun W."/>
        </authorList>
    </citation>
    <scope>NUCLEOTIDE SEQUENCE</scope>
    <source>
        <strain evidence="5">Pm04-4</strain>
    </source>
</reference>
<organism evidence="5 6">
    <name type="scientific">Paractinoplanes pyxinae</name>
    <dbReference type="NCBI Taxonomy" id="2997416"/>
    <lineage>
        <taxon>Bacteria</taxon>
        <taxon>Bacillati</taxon>
        <taxon>Actinomycetota</taxon>
        <taxon>Actinomycetes</taxon>
        <taxon>Micromonosporales</taxon>
        <taxon>Micromonosporaceae</taxon>
        <taxon>Paractinoplanes</taxon>
    </lineage>
</organism>
<dbReference type="InterPro" id="IPR036388">
    <property type="entry name" value="WH-like_DNA-bd_sf"/>
</dbReference>
<evidence type="ECO:0000259" key="4">
    <source>
        <dbReference type="PROSITE" id="PS51118"/>
    </source>
</evidence>
<dbReference type="PROSITE" id="PS51118">
    <property type="entry name" value="HTH_HXLR"/>
    <property type="match status" value="1"/>
</dbReference>
<dbReference type="SUPFAM" id="SSF46785">
    <property type="entry name" value="Winged helix' DNA-binding domain"/>
    <property type="match status" value="1"/>
</dbReference>
<keyword evidence="2" id="KW-0238">DNA-binding</keyword>
<dbReference type="InterPro" id="IPR002577">
    <property type="entry name" value="HTH_HxlR"/>
</dbReference>
<dbReference type="CDD" id="cd00090">
    <property type="entry name" value="HTH_ARSR"/>
    <property type="match status" value="1"/>
</dbReference>
<evidence type="ECO:0000256" key="2">
    <source>
        <dbReference type="ARBA" id="ARBA00023125"/>
    </source>
</evidence>
<keyword evidence="3" id="KW-0804">Transcription</keyword>
<dbReference type="Proteomes" id="UP001151002">
    <property type="component" value="Unassembled WGS sequence"/>
</dbReference>
<dbReference type="InterPro" id="IPR011991">
    <property type="entry name" value="ArsR-like_HTH"/>
</dbReference>
<dbReference type="InterPro" id="IPR036390">
    <property type="entry name" value="WH_DNA-bd_sf"/>
</dbReference>
<name>A0ABT4AY60_9ACTN</name>
<dbReference type="PANTHER" id="PTHR33204:SF37">
    <property type="entry name" value="HTH-TYPE TRANSCRIPTIONAL REGULATOR YODB"/>
    <property type="match status" value="1"/>
</dbReference>
<dbReference type="EMBL" id="JAPNTZ010000005">
    <property type="protein sequence ID" value="MCY1139178.1"/>
    <property type="molecule type" value="Genomic_DNA"/>
</dbReference>
<gene>
    <name evidence="5" type="ORF">OWR29_14360</name>
</gene>
<evidence type="ECO:0000256" key="3">
    <source>
        <dbReference type="ARBA" id="ARBA00023163"/>
    </source>
</evidence>
<feature type="domain" description="HTH hxlR-type" evidence="4">
    <location>
        <begin position="17"/>
        <end position="115"/>
    </location>
</feature>
<keyword evidence="6" id="KW-1185">Reference proteome</keyword>
<protein>
    <submittedName>
        <fullName evidence="5">Helix-turn-helix domain-containing protein</fullName>
    </submittedName>
</protein>